<reference evidence="2" key="1">
    <citation type="submission" date="2022-11" db="UniProtKB">
        <authorList>
            <consortium name="WormBaseParasite"/>
        </authorList>
    </citation>
    <scope>IDENTIFICATION</scope>
</reference>
<proteinExistence type="predicted"/>
<accession>A0A915JQ94</accession>
<dbReference type="WBParaSite" id="nRc.2.0.1.t28273-RA">
    <property type="protein sequence ID" value="nRc.2.0.1.t28273-RA"/>
    <property type="gene ID" value="nRc.2.0.1.g28273"/>
</dbReference>
<sequence>MRCPLIHCRRPSRR</sequence>
<keyword evidence="1" id="KW-1185">Reference proteome</keyword>
<evidence type="ECO:0000313" key="1">
    <source>
        <dbReference type="Proteomes" id="UP000887565"/>
    </source>
</evidence>
<evidence type="ECO:0000313" key="2">
    <source>
        <dbReference type="WBParaSite" id="nRc.2.0.1.t28273-RA"/>
    </source>
</evidence>
<name>A0A915JQ94_ROMCU</name>
<dbReference type="Proteomes" id="UP000887565">
    <property type="component" value="Unplaced"/>
</dbReference>
<protein>
    <submittedName>
        <fullName evidence="2">Uncharacterized protein</fullName>
    </submittedName>
</protein>
<organism evidence="1 2">
    <name type="scientific">Romanomermis culicivorax</name>
    <name type="common">Nematode worm</name>
    <dbReference type="NCBI Taxonomy" id="13658"/>
    <lineage>
        <taxon>Eukaryota</taxon>
        <taxon>Metazoa</taxon>
        <taxon>Ecdysozoa</taxon>
        <taxon>Nematoda</taxon>
        <taxon>Enoplea</taxon>
        <taxon>Dorylaimia</taxon>
        <taxon>Mermithida</taxon>
        <taxon>Mermithoidea</taxon>
        <taxon>Mermithidae</taxon>
        <taxon>Romanomermis</taxon>
    </lineage>
</organism>